<evidence type="ECO:0000313" key="2">
    <source>
        <dbReference type="Proteomes" id="UP000077066"/>
    </source>
</evidence>
<sequence length="281" mass="31500">MKDFLIKSIKEFVLTDEFNKHEFSDICFEEPLVKIASAENPLFEKYKNIIGKEHLTPKEAYEKEFGENSFNKGSVISISLPISEEIIKSNRKEKAIPSLKWTLMRSYGAPYKVASYLIDLLNKKGFKGISPGNTKWFTTYQNTDLYSNWSERHIAYVAGLGTFSLNQGFITEKGIANRLISVITDLELESDERTSKNHLSNCLYFVDGKCQSCVKRCPINAISPENGIDKLKCHEQGYGEDAMNLAISRGGIGESGSGCGLCQTGVPCERINPLLRLKSKV</sequence>
<dbReference type="OrthoDB" id="23478at2157"/>
<dbReference type="AlphaFoldDB" id="A0A166AL73"/>
<comment type="caution">
    <text evidence="1">The sequence shown here is derived from an EMBL/GenBank/DDBJ whole genome shotgun (WGS) entry which is preliminary data.</text>
</comment>
<evidence type="ECO:0000313" key="1">
    <source>
        <dbReference type="EMBL" id="KZX12181.1"/>
    </source>
</evidence>
<gene>
    <name evidence="1" type="primary">queG_1</name>
    <name evidence="1" type="ORF">MBFIL_12070</name>
</gene>
<dbReference type="PANTHER" id="PTHR42827:SF1">
    <property type="entry name" value="IRON-SULFUR CLUSTER-BINDING PROTEIN"/>
    <property type="match status" value="1"/>
</dbReference>
<keyword evidence="2" id="KW-1185">Reference proteome</keyword>
<name>A0A166AL73_9EURY</name>
<dbReference type="Proteomes" id="UP000077066">
    <property type="component" value="Unassembled WGS sequence"/>
</dbReference>
<dbReference type="EMBL" id="LWMT01000233">
    <property type="protein sequence ID" value="KZX12181.1"/>
    <property type="molecule type" value="Genomic_DNA"/>
</dbReference>
<accession>A0A166AL73</accession>
<protein>
    <submittedName>
        <fullName evidence="1">Epoxyqueuosine reductase</fullName>
    </submittedName>
</protein>
<reference evidence="1 2" key="1">
    <citation type="submission" date="2016-04" db="EMBL/GenBank/DDBJ databases">
        <title>Genome sequence of Methanobrevibacter filiformis DSM 11501.</title>
        <authorList>
            <person name="Poehlein A."/>
            <person name="Seedorf H."/>
            <person name="Daniel R."/>
        </authorList>
    </citation>
    <scope>NUCLEOTIDE SEQUENCE [LARGE SCALE GENOMIC DNA]</scope>
    <source>
        <strain evidence="1 2">DSM 11501</strain>
    </source>
</reference>
<dbReference type="PANTHER" id="PTHR42827">
    <property type="entry name" value="IRON-SULFUR CLUSTER-BINDING PROTEIN-RELATED"/>
    <property type="match status" value="1"/>
</dbReference>
<dbReference type="RefSeq" id="WP_066972661.1">
    <property type="nucleotide sequence ID" value="NZ_LWMT01000233.1"/>
</dbReference>
<organism evidence="1 2">
    <name type="scientific">Methanobrevibacter filiformis</name>
    <dbReference type="NCBI Taxonomy" id="55758"/>
    <lineage>
        <taxon>Archaea</taxon>
        <taxon>Methanobacteriati</taxon>
        <taxon>Methanobacteriota</taxon>
        <taxon>Methanomada group</taxon>
        <taxon>Methanobacteria</taxon>
        <taxon>Methanobacteriales</taxon>
        <taxon>Methanobacteriaceae</taxon>
        <taxon>Methanobrevibacter</taxon>
    </lineage>
</organism>
<proteinExistence type="predicted"/>
<dbReference type="PATRIC" id="fig|55758.3.peg.1381"/>